<reference evidence="1" key="1">
    <citation type="submission" date="2020-05" db="EMBL/GenBank/DDBJ databases">
        <title>Large-scale comparative analyses of tick genomes elucidate their genetic diversity and vector capacities.</title>
        <authorList>
            <person name="Jia N."/>
            <person name="Wang J."/>
            <person name="Shi W."/>
            <person name="Du L."/>
            <person name="Sun Y."/>
            <person name="Zhan W."/>
            <person name="Jiang J."/>
            <person name="Wang Q."/>
            <person name="Zhang B."/>
            <person name="Ji P."/>
            <person name="Sakyi L.B."/>
            <person name="Cui X."/>
            <person name="Yuan T."/>
            <person name="Jiang B."/>
            <person name="Yang W."/>
            <person name="Lam T.T.-Y."/>
            <person name="Chang Q."/>
            <person name="Ding S."/>
            <person name="Wang X."/>
            <person name="Zhu J."/>
            <person name="Ruan X."/>
            <person name="Zhao L."/>
            <person name="Wei J."/>
            <person name="Que T."/>
            <person name="Du C."/>
            <person name="Cheng J."/>
            <person name="Dai P."/>
            <person name="Han X."/>
            <person name="Huang E."/>
            <person name="Gao Y."/>
            <person name="Liu J."/>
            <person name="Shao H."/>
            <person name="Ye R."/>
            <person name="Li L."/>
            <person name="Wei W."/>
            <person name="Wang X."/>
            <person name="Wang C."/>
            <person name="Yang T."/>
            <person name="Huo Q."/>
            <person name="Li W."/>
            <person name="Guo W."/>
            <person name="Chen H."/>
            <person name="Zhou L."/>
            <person name="Ni X."/>
            <person name="Tian J."/>
            <person name="Zhou Y."/>
            <person name="Sheng Y."/>
            <person name="Liu T."/>
            <person name="Pan Y."/>
            <person name="Xia L."/>
            <person name="Li J."/>
            <person name="Zhao F."/>
            <person name="Cao W."/>
        </authorList>
    </citation>
    <scope>NUCLEOTIDE SEQUENCE</scope>
    <source>
        <strain evidence="1">Hyas-2018</strain>
    </source>
</reference>
<comment type="caution">
    <text evidence="1">The sequence shown here is derived from an EMBL/GenBank/DDBJ whole genome shotgun (WGS) entry which is preliminary data.</text>
</comment>
<dbReference type="EMBL" id="CM023483">
    <property type="protein sequence ID" value="KAH6935134.1"/>
    <property type="molecule type" value="Genomic_DNA"/>
</dbReference>
<dbReference type="Proteomes" id="UP000821845">
    <property type="component" value="Chromosome 3"/>
</dbReference>
<evidence type="ECO:0000313" key="2">
    <source>
        <dbReference type="Proteomes" id="UP000821845"/>
    </source>
</evidence>
<evidence type="ECO:0000313" key="1">
    <source>
        <dbReference type="EMBL" id="KAH6935134.1"/>
    </source>
</evidence>
<gene>
    <name evidence="1" type="ORF">HPB50_003500</name>
</gene>
<protein>
    <submittedName>
        <fullName evidence="1">Uncharacterized protein</fullName>
    </submittedName>
</protein>
<name>A0ACB7SMZ5_HYAAI</name>
<sequence>MGKTRGKRSASAEARNKRDSWVACTSCDGWIGIEDTPFESVEEASAATQYVCKQCVRLNVLRDEFAQSLRQHKEQCALQLENTEARLSEALSQLSRETHMREELQARVSQLQARLDDPKSATEETQTKKPEGLHHAVTDNGTSHLSQKECKEPGAHDGRPTQETQGSQPGSLQLRKAECTQLDGECALEVHGWTPVLGKKRRKQLGKSPKETGPSNKEEPHQDERSREPPNKSRCAFIYGDRNAFRMKYTTLRAVKWNRLVQYRTWKDATLQKVMAEMDAAADIWSAPEAVVVIQCGCCDIADNDSSPDTSIQELKTKIQTWQAGANKHRFIVYGVPVPEQCNEVMQKKCTQWNEKLRKVCDELGPHVEFVSTTRAPTGGAHNLLYRPDAAEALGTRLGHRLCNFLGLQSIGPTVRRTRPGRHSHPLAPLMTALGQAMLQMAGKQGQVKGRKPPRPSSQE</sequence>
<accession>A0ACB7SMZ5</accession>
<proteinExistence type="predicted"/>
<keyword evidence="2" id="KW-1185">Reference proteome</keyword>
<organism evidence="1 2">
    <name type="scientific">Hyalomma asiaticum</name>
    <name type="common">Tick</name>
    <dbReference type="NCBI Taxonomy" id="266040"/>
    <lineage>
        <taxon>Eukaryota</taxon>
        <taxon>Metazoa</taxon>
        <taxon>Ecdysozoa</taxon>
        <taxon>Arthropoda</taxon>
        <taxon>Chelicerata</taxon>
        <taxon>Arachnida</taxon>
        <taxon>Acari</taxon>
        <taxon>Parasitiformes</taxon>
        <taxon>Ixodida</taxon>
        <taxon>Ixodoidea</taxon>
        <taxon>Ixodidae</taxon>
        <taxon>Hyalomminae</taxon>
        <taxon>Hyalomma</taxon>
    </lineage>
</organism>